<dbReference type="PANTHER" id="PTHR16024">
    <property type="entry name" value="XK-RELATED PROTEIN"/>
    <property type="match status" value="1"/>
</dbReference>
<dbReference type="InterPro" id="IPR018629">
    <property type="entry name" value="XK-rel"/>
</dbReference>
<evidence type="ECO:0000313" key="8">
    <source>
        <dbReference type="Ensembl" id="ENSCSEP00000021425.1"/>
    </source>
</evidence>
<dbReference type="Pfam" id="PF09815">
    <property type="entry name" value="XK-related"/>
    <property type="match status" value="1"/>
</dbReference>
<keyword evidence="4 7" id="KW-0812">Transmembrane</keyword>
<feature type="transmembrane region" description="Helical" evidence="7">
    <location>
        <begin position="12"/>
        <end position="39"/>
    </location>
</feature>
<keyword evidence="5 7" id="KW-1133">Transmembrane helix</keyword>
<accession>A0A3P8WA35</accession>
<comment type="similarity">
    <text evidence="2 7">Belongs to the XK family.</text>
</comment>
<keyword evidence="6 7" id="KW-0472">Membrane</keyword>
<evidence type="ECO:0000256" key="2">
    <source>
        <dbReference type="ARBA" id="ARBA00008789"/>
    </source>
</evidence>
<evidence type="ECO:0000256" key="6">
    <source>
        <dbReference type="ARBA" id="ARBA00023136"/>
    </source>
</evidence>
<dbReference type="GeneTree" id="ENSGT01140000282565"/>
<proteinExistence type="inferred from homology"/>
<dbReference type="PANTHER" id="PTHR16024:SF13">
    <property type="entry name" value="XK-RELATED PROTEIN 9"/>
    <property type="match status" value="1"/>
</dbReference>
<dbReference type="STRING" id="244447.ENSCSEP00000021425"/>
<feature type="transmembrane region" description="Helical" evidence="7">
    <location>
        <begin position="326"/>
        <end position="351"/>
    </location>
</feature>
<keyword evidence="9" id="KW-1185">Reference proteome</keyword>
<feature type="transmembrane region" description="Helical" evidence="7">
    <location>
        <begin position="230"/>
        <end position="253"/>
    </location>
</feature>
<feature type="transmembrane region" description="Helical" evidence="7">
    <location>
        <begin position="45"/>
        <end position="68"/>
    </location>
</feature>
<evidence type="ECO:0000256" key="1">
    <source>
        <dbReference type="ARBA" id="ARBA00004651"/>
    </source>
</evidence>
<evidence type="ECO:0000256" key="7">
    <source>
        <dbReference type="RuleBase" id="RU910716"/>
    </source>
</evidence>
<dbReference type="Proteomes" id="UP000265120">
    <property type="component" value="Chromosome 3"/>
</dbReference>
<protein>
    <recommendedName>
        <fullName evidence="7">XK-related protein</fullName>
    </recommendedName>
</protein>
<dbReference type="AlphaFoldDB" id="A0A3P8WA35"/>
<reference evidence="8 9" key="1">
    <citation type="journal article" date="2014" name="Nat. Genet.">
        <title>Whole-genome sequence of a flatfish provides insights into ZW sex chromosome evolution and adaptation to a benthic lifestyle.</title>
        <authorList>
            <person name="Chen S."/>
            <person name="Zhang G."/>
            <person name="Shao C."/>
            <person name="Huang Q."/>
            <person name="Liu G."/>
            <person name="Zhang P."/>
            <person name="Song W."/>
            <person name="An N."/>
            <person name="Chalopin D."/>
            <person name="Volff J.N."/>
            <person name="Hong Y."/>
            <person name="Li Q."/>
            <person name="Sha Z."/>
            <person name="Zhou H."/>
            <person name="Xie M."/>
            <person name="Yu Q."/>
            <person name="Liu Y."/>
            <person name="Xiang H."/>
            <person name="Wang N."/>
            <person name="Wu K."/>
            <person name="Yang C."/>
            <person name="Zhou Q."/>
            <person name="Liao X."/>
            <person name="Yang L."/>
            <person name="Hu Q."/>
            <person name="Zhang J."/>
            <person name="Meng L."/>
            <person name="Jin L."/>
            <person name="Tian Y."/>
            <person name="Lian J."/>
            <person name="Yang J."/>
            <person name="Miao G."/>
            <person name="Liu S."/>
            <person name="Liang Z."/>
            <person name="Yan F."/>
            <person name="Li Y."/>
            <person name="Sun B."/>
            <person name="Zhang H."/>
            <person name="Zhang J."/>
            <person name="Zhu Y."/>
            <person name="Du M."/>
            <person name="Zhao Y."/>
            <person name="Schartl M."/>
            <person name="Tang Q."/>
            <person name="Wang J."/>
        </authorList>
    </citation>
    <scope>NUCLEOTIDE SEQUENCE</scope>
</reference>
<sequence length="383" mass="44264">MFYPDCQFTKVRWFLTIVGLGLYLVDVGTDISLAVGYFLVEQYAWSGLTVLFILVGLLVTQLFSYAWYLDDLRDVLINPEGKETVENKTKVELVVLHVCGFGVLTRYSHLLRRSFKVLWKPTDSCTVKDRREEHHRLFCLATDLSMLKLFESFLESTPQLLLQMYIVLKQGECSFMQYVSMGCSFFNTAWALVDYRRCLRRSLPNIHEMPSGLPTIIYLVYKLSTITSHILSYSLLLILSVYTTVGLCVLWLVGTMCTHLFKTNFCSSKSLELIYQAVIGVILTFTFFNIKGRDTRIVMTIYYFFHSLVNITAPLLLMYLRPEIKSVMLLLPVVYAGLLLGLISLILYYLYLHPRGKWFDADEVDGLGRETEAMRRMRAFLQP</sequence>
<reference evidence="8" key="2">
    <citation type="submission" date="2025-08" db="UniProtKB">
        <authorList>
            <consortium name="Ensembl"/>
        </authorList>
    </citation>
    <scope>IDENTIFICATION</scope>
</reference>
<evidence type="ECO:0000256" key="3">
    <source>
        <dbReference type="ARBA" id="ARBA00022475"/>
    </source>
</evidence>
<dbReference type="InParanoid" id="A0A3P8WA35"/>
<dbReference type="GO" id="GO:0005886">
    <property type="term" value="C:plasma membrane"/>
    <property type="evidence" value="ECO:0007669"/>
    <property type="project" value="UniProtKB-SubCell"/>
</dbReference>
<feature type="transmembrane region" description="Helical" evidence="7">
    <location>
        <begin position="273"/>
        <end position="290"/>
    </location>
</feature>
<dbReference type="OMA" id="RDCRMKY"/>
<organism evidence="8 9">
    <name type="scientific">Cynoglossus semilaevis</name>
    <name type="common">Tongue sole</name>
    <dbReference type="NCBI Taxonomy" id="244447"/>
    <lineage>
        <taxon>Eukaryota</taxon>
        <taxon>Metazoa</taxon>
        <taxon>Chordata</taxon>
        <taxon>Craniata</taxon>
        <taxon>Vertebrata</taxon>
        <taxon>Euteleostomi</taxon>
        <taxon>Actinopterygii</taxon>
        <taxon>Neopterygii</taxon>
        <taxon>Teleostei</taxon>
        <taxon>Neoteleostei</taxon>
        <taxon>Acanthomorphata</taxon>
        <taxon>Carangaria</taxon>
        <taxon>Pleuronectiformes</taxon>
        <taxon>Pleuronectoidei</taxon>
        <taxon>Cynoglossidae</taxon>
        <taxon>Cynoglossinae</taxon>
        <taxon>Cynoglossus</taxon>
    </lineage>
</organism>
<dbReference type="RefSeq" id="XP_024910510.1">
    <property type="nucleotide sequence ID" value="XM_025054742.1"/>
</dbReference>
<reference evidence="8" key="3">
    <citation type="submission" date="2025-09" db="UniProtKB">
        <authorList>
            <consortium name="Ensembl"/>
        </authorList>
    </citation>
    <scope>IDENTIFICATION</scope>
</reference>
<evidence type="ECO:0000256" key="4">
    <source>
        <dbReference type="ARBA" id="ARBA00022692"/>
    </source>
</evidence>
<dbReference type="InterPro" id="IPR050895">
    <property type="entry name" value="XK-related_scramblase"/>
</dbReference>
<dbReference type="GeneID" id="103377092"/>
<dbReference type="CTD" id="389668"/>
<feature type="transmembrane region" description="Helical" evidence="7">
    <location>
        <begin position="302"/>
        <end position="320"/>
    </location>
</feature>
<dbReference type="Ensembl" id="ENSCSET00000021701.1">
    <property type="protein sequence ID" value="ENSCSEP00000021425.1"/>
    <property type="gene ID" value="ENSCSEG00000013678.1"/>
</dbReference>
<evidence type="ECO:0000256" key="5">
    <source>
        <dbReference type="ARBA" id="ARBA00022989"/>
    </source>
</evidence>
<evidence type="ECO:0000313" key="9">
    <source>
        <dbReference type="Proteomes" id="UP000265120"/>
    </source>
</evidence>
<comment type="subcellular location">
    <subcellularLocation>
        <location evidence="1">Cell membrane</location>
        <topology evidence="1">Multi-pass membrane protein</topology>
    </subcellularLocation>
    <subcellularLocation>
        <location evidence="7">Membrane</location>
        <topology evidence="7">Multi-pass membrane protein</topology>
    </subcellularLocation>
</comment>
<name>A0A3P8WA35_CYNSE</name>
<keyword evidence="3" id="KW-1003">Cell membrane</keyword>